<dbReference type="Proteomes" id="UP000432488">
    <property type="component" value="Unassembled WGS sequence"/>
</dbReference>
<accession>A0A7J5GCS8</accession>
<dbReference type="InterPro" id="IPR025049">
    <property type="entry name" value="Mfa-like_1"/>
</dbReference>
<evidence type="ECO:0000313" key="2">
    <source>
        <dbReference type="Proteomes" id="UP000432488"/>
    </source>
</evidence>
<reference evidence="1 2" key="1">
    <citation type="journal article" date="2019" name="Nat. Med.">
        <title>A library of human gut bacterial isolates paired with longitudinal multiomics data enables mechanistic microbiome research.</title>
        <authorList>
            <person name="Poyet M."/>
            <person name="Groussin M."/>
            <person name="Gibbons S.M."/>
            <person name="Avila-Pacheco J."/>
            <person name="Jiang X."/>
            <person name="Kearney S.M."/>
            <person name="Perrotta A.R."/>
            <person name="Berdy B."/>
            <person name="Zhao S."/>
            <person name="Lieberman T.D."/>
            <person name="Swanson P.K."/>
            <person name="Smith M."/>
            <person name="Roesemann S."/>
            <person name="Alexander J.E."/>
            <person name="Rich S.A."/>
            <person name="Livny J."/>
            <person name="Vlamakis H."/>
            <person name="Clish C."/>
            <person name="Bullock K."/>
            <person name="Deik A."/>
            <person name="Scott J."/>
            <person name="Pierce K.A."/>
            <person name="Xavier R.J."/>
            <person name="Alm E.J."/>
        </authorList>
    </citation>
    <scope>NUCLEOTIDE SEQUENCE [LARGE SCALE GENOMIC DNA]</scope>
    <source>
        <strain evidence="1 2">BIOML-A42</strain>
    </source>
</reference>
<name>A0A7J5GCS8_BACUN</name>
<organism evidence="1 2">
    <name type="scientific">Bacteroides uniformis</name>
    <dbReference type="NCBI Taxonomy" id="820"/>
    <lineage>
        <taxon>Bacteria</taxon>
        <taxon>Pseudomonadati</taxon>
        <taxon>Bacteroidota</taxon>
        <taxon>Bacteroidia</taxon>
        <taxon>Bacteroidales</taxon>
        <taxon>Bacteroidaceae</taxon>
        <taxon>Bacteroides</taxon>
    </lineage>
</organism>
<dbReference type="CDD" id="cd13121">
    <property type="entry name" value="BF2867_like_C"/>
    <property type="match status" value="1"/>
</dbReference>
<dbReference type="Gene3D" id="2.60.40.2630">
    <property type="match status" value="1"/>
</dbReference>
<dbReference type="Pfam" id="PF13149">
    <property type="entry name" value="Mfa_like_1"/>
    <property type="match status" value="1"/>
</dbReference>
<protein>
    <submittedName>
        <fullName evidence="1">Fimbrillin family protein</fullName>
    </submittedName>
</protein>
<dbReference type="AlphaFoldDB" id="A0A7J5GCS8"/>
<dbReference type="InterPro" id="IPR042278">
    <property type="entry name" value="Mfa-like_1_N"/>
</dbReference>
<evidence type="ECO:0000313" key="1">
    <source>
        <dbReference type="EMBL" id="KAB4086542.1"/>
    </source>
</evidence>
<dbReference type="RefSeq" id="WP_138265903.1">
    <property type="nucleotide sequence ID" value="NZ_JADNFT010000013.1"/>
</dbReference>
<dbReference type="Gene3D" id="2.60.40.2620">
    <property type="entry name" value="Fimbrillin-like"/>
    <property type="match status" value="1"/>
</dbReference>
<proteinExistence type="predicted"/>
<sequence>MKKQLILAAAALALAACSNDENLNDGPVAIRLSSSLEVQTRAASGIQGSAFDEGESVDIFITESVEADESATTTYPQPLTYTTGTNGTMTPPTGGQPYFPTSGNGVNIYAYYPSKAVTDMGASGVAFTVEADQSTDASYKASDLMFGMAANPVSRQSSAIPVTFRHLLSKITVNLTSGDGNPSLDGATVSLMNVRLDAQLTPSDGTVAEGTGTQDESVTVTTGTGGSAIIPVQTVASGKQFIRVLLQTGGNLYYTLPQNATFQGGKVYTYNIKVNLTDLEVTSSITDWTTDGDYFGDSNGEANM</sequence>
<comment type="caution">
    <text evidence="1">The sequence shown here is derived from an EMBL/GenBank/DDBJ whole genome shotgun (WGS) entry which is preliminary data.</text>
</comment>
<dbReference type="PROSITE" id="PS51257">
    <property type="entry name" value="PROKAR_LIPOPROTEIN"/>
    <property type="match status" value="1"/>
</dbReference>
<gene>
    <name evidence="1" type="ORF">GAQ56_22065</name>
</gene>
<dbReference type="CDD" id="cd13120">
    <property type="entry name" value="BF2867_like_N"/>
    <property type="match status" value="1"/>
</dbReference>
<dbReference type="EMBL" id="WCUV01000024">
    <property type="protein sequence ID" value="KAB4086542.1"/>
    <property type="molecule type" value="Genomic_DNA"/>
</dbReference>